<dbReference type="InterPro" id="IPR011004">
    <property type="entry name" value="Trimer_LpxA-like_sf"/>
</dbReference>
<evidence type="ECO:0000313" key="1">
    <source>
        <dbReference type="EMBL" id="MBC2604857.1"/>
    </source>
</evidence>
<accession>A0A7X1B3E2</accession>
<dbReference type="AlphaFoldDB" id="A0A7X1B3E2"/>
<dbReference type="CDD" id="cd04645">
    <property type="entry name" value="LbH_gamma_CA_like"/>
    <property type="match status" value="1"/>
</dbReference>
<name>A0A7X1B3E2_9BACT</name>
<dbReference type="InterPro" id="IPR001451">
    <property type="entry name" value="Hexapep"/>
</dbReference>
<dbReference type="PANTHER" id="PTHR13061:SF29">
    <property type="entry name" value="GAMMA CARBONIC ANHYDRASE-LIKE 1, MITOCHONDRIAL-RELATED"/>
    <property type="match status" value="1"/>
</dbReference>
<keyword evidence="2" id="KW-1185">Reference proteome</keyword>
<dbReference type="InterPro" id="IPR047324">
    <property type="entry name" value="LbH_gamma_CA-like"/>
</dbReference>
<dbReference type="Gene3D" id="2.160.10.10">
    <property type="entry name" value="Hexapeptide repeat proteins"/>
    <property type="match status" value="1"/>
</dbReference>
<proteinExistence type="predicted"/>
<comment type="caution">
    <text evidence="1">The sequence shown here is derived from an EMBL/GenBank/DDBJ whole genome shotgun (WGS) entry which is preliminary data.</text>
</comment>
<dbReference type="Proteomes" id="UP000526501">
    <property type="component" value="Unassembled WGS sequence"/>
</dbReference>
<dbReference type="RefSeq" id="WP_185658752.1">
    <property type="nucleotide sequence ID" value="NZ_CAWPOO010000005.1"/>
</dbReference>
<sequence length="176" mass="18643">MTLEEQFETFLDKDPQVPASAYVAPEAVLIGDVRLGENASVWPCTVLRGDINYIEIGDRSNVQDGSIVHLADDLPVVIGNDVTIGHGAIIHACTIQDECLIGMGATVLDGAVIGHHSIVGAGSLVTPRTIIPPGSMVMGSPAKVKRALSEEEQAKVKDWAAKYVKVSAAFKKRAEA</sequence>
<dbReference type="EMBL" id="JACHVC010000005">
    <property type="protein sequence ID" value="MBC2604857.1"/>
    <property type="molecule type" value="Genomic_DNA"/>
</dbReference>
<dbReference type="PANTHER" id="PTHR13061">
    <property type="entry name" value="DYNACTIN SUBUNIT P25"/>
    <property type="match status" value="1"/>
</dbReference>
<organism evidence="1 2">
    <name type="scientific">Pelagicoccus albus</name>
    <dbReference type="NCBI Taxonomy" id="415222"/>
    <lineage>
        <taxon>Bacteria</taxon>
        <taxon>Pseudomonadati</taxon>
        <taxon>Verrucomicrobiota</taxon>
        <taxon>Opitutia</taxon>
        <taxon>Puniceicoccales</taxon>
        <taxon>Pelagicoccaceae</taxon>
        <taxon>Pelagicoccus</taxon>
    </lineage>
</organism>
<evidence type="ECO:0000313" key="2">
    <source>
        <dbReference type="Proteomes" id="UP000526501"/>
    </source>
</evidence>
<dbReference type="Pfam" id="PF00132">
    <property type="entry name" value="Hexapep"/>
    <property type="match status" value="1"/>
</dbReference>
<dbReference type="InterPro" id="IPR050484">
    <property type="entry name" value="Transf_Hexapept/Carb_Anhydrase"/>
</dbReference>
<gene>
    <name evidence="1" type="ORF">H5P27_02260</name>
</gene>
<protein>
    <submittedName>
        <fullName evidence="1">Gamma carbonic anhydrase family protein</fullName>
    </submittedName>
</protein>
<reference evidence="1 2" key="1">
    <citation type="submission" date="2020-07" db="EMBL/GenBank/DDBJ databases">
        <authorList>
            <person name="Feng X."/>
        </authorList>
    </citation>
    <scope>NUCLEOTIDE SEQUENCE [LARGE SCALE GENOMIC DNA]</scope>
    <source>
        <strain evidence="1 2">JCM23202</strain>
    </source>
</reference>
<dbReference type="SUPFAM" id="SSF51161">
    <property type="entry name" value="Trimeric LpxA-like enzymes"/>
    <property type="match status" value="1"/>
</dbReference>